<dbReference type="InterPro" id="IPR042007">
    <property type="entry name" value="Sortase_A"/>
</dbReference>
<dbReference type="Pfam" id="PF04203">
    <property type="entry name" value="Sortase"/>
    <property type="match status" value="1"/>
</dbReference>
<accession>A0A0F4L8S3</accession>
<evidence type="ECO:0000256" key="5">
    <source>
        <dbReference type="SAM" id="Phobius"/>
    </source>
</evidence>
<sequence>MASKKQAKSLKQQIWSTIRVLLLGALFYLGVTLIFFGSGFGNSYVVQQNAEKANTTLTQKKADRNKKRKTSYDASKTKSVSAASVLRAKQIKAYAIGRIAIPAVNIHNPLFAGYGDQNQNLEYGVVTCLPDRVMGGANNYVLAGHYMGSYGPAVLDNLHLAHPGDLIYVTDLHHIYVYKIKNISFAIKPTQVEVENNVQDKSMITLITCSDFNTSKYGYGQHRTVAQGDLISKMKANQHNLVLSELTAKPKHSKKEHNISLKGNKQHRTINKTVQVRSKAKPKFYQNMTFIRTAIIIFNVVFVLTIGWRLGHIWFLK</sequence>
<dbReference type="AlphaFoldDB" id="A0A0F4L8S3"/>
<dbReference type="Proteomes" id="UP000033612">
    <property type="component" value="Unassembled WGS sequence"/>
</dbReference>
<feature type="active site" description="Acyl-thioester intermediate" evidence="4">
    <location>
        <position position="209"/>
    </location>
</feature>
<dbReference type="GO" id="GO:0006508">
    <property type="term" value="P:proteolysis"/>
    <property type="evidence" value="ECO:0007669"/>
    <property type="project" value="UniProtKB-KW"/>
</dbReference>
<evidence type="ECO:0000313" key="6">
    <source>
        <dbReference type="EMBL" id="KJY55242.1"/>
    </source>
</evidence>
<keyword evidence="7" id="KW-1185">Reference proteome</keyword>
<dbReference type="SUPFAM" id="SSF63817">
    <property type="entry name" value="Sortase"/>
    <property type="match status" value="1"/>
</dbReference>
<dbReference type="NCBIfam" id="TIGR01076">
    <property type="entry name" value="sortase_fam"/>
    <property type="match status" value="1"/>
</dbReference>
<feature type="transmembrane region" description="Helical" evidence="5">
    <location>
        <begin position="20"/>
        <end position="40"/>
    </location>
</feature>
<dbReference type="CDD" id="cd06165">
    <property type="entry name" value="Sortase_A"/>
    <property type="match status" value="1"/>
</dbReference>
<gene>
    <name evidence="6" type="ORF">JF75_17840</name>
</gene>
<dbReference type="OrthoDB" id="1648028at2"/>
<evidence type="ECO:0000256" key="2">
    <source>
        <dbReference type="ARBA" id="ARBA00022801"/>
    </source>
</evidence>
<dbReference type="HOGENOM" id="CLU_045680_4_2_9"/>
<keyword evidence="2" id="KW-0378">Hydrolase</keyword>
<keyword evidence="5" id="KW-0812">Transmembrane</keyword>
<evidence type="ECO:0000256" key="1">
    <source>
        <dbReference type="ARBA" id="ARBA00022670"/>
    </source>
</evidence>
<protein>
    <submittedName>
        <fullName evidence="6">Sortase</fullName>
    </submittedName>
</protein>
<dbReference type="STRING" id="1218506.JF75_17840"/>
<keyword evidence="5" id="KW-1133">Transmembrane helix</keyword>
<dbReference type="InterPro" id="IPR023365">
    <property type="entry name" value="Sortase_dom-sf"/>
</dbReference>
<keyword evidence="5" id="KW-0472">Membrane</keyword>
<comment type="caution">
    <text evidence="6">The sequence shown here is derived from an EMBL/GenBank/DDBJ whole genome shotgun (WGS) entry which is preliminary data.</text>
</comment>
<dbReference type="RefSeq" id="WP_046332732.1">
    <property type="nucleotide sequence ID" value="NZ_JBHTBO010000003.1"/>
</dbReference>
<dbReference type="PATRIC" id="fig|1218506.3.peg.1877"/>
<dbReference type="EMBL" id="JXLH01000025">
    <property type="protein sequence ID" value="KJY55242.1"/>
    <property type="molecule type" value="Genomic_DNA"/>
</dbReference>
<dbReference type="Gene3D" id="2.40.260.10">
    <property type="entry name" value="Sortase"/>
    <property type="match status" value="1"/>
</dbReference>
<keyword evidence="3" id="KW-0788">Thiol protease</keyword>
<organism evidence="6 7">
    <name type="scientific">Lactobacillus kimbladii</name>
    <dbReference type="NCBI Taxonomy" id="1218506"/>
    <lineage>
        <taxon>Bacteria</taxon>
        <taxon>Bacillati</taxon>
        <taxon>Bacillota</taxon>
        <taxon>Bacilli</taxon>
        <taxon>Lactobacillales</taxon>
        <taxon>Lactobacillaceae</taxon>
        <taxon>Lactobacillus</taxon>
    </lineage>
</organism>
<evidence type="ECO:0000256" key="4">
    <source>
        <dbReference type="PIRSR" id="PIRSR605754-1"/>
    </source>
</evidence>
<dbReference type="InterPro" id="IPR005754">
    <property type="entry name" value="Sortase"/>
</dbReference>
<keyword evidence="1" id="KW-0645">Protease</keyword>
<reference evidence="6 7" key="1">
    <citation type="submission" date="2015-01" db="EMBL/GenBank/DDBJ databases">
        <title>Comparative genomics of the lactic acid bacteria isolated from the honey bee gut.</title>
        <authorList>
            <person name="Ellegaard K.M."/>
            <person name="Tamarit D."/>
            <person name="Javelind E."/>
            <person name="Olofsson T."/>
            <person name="Andersson S.G."/>
            <person name="Vasquez A."/>
        </authorList>
    </citation>
    <scope>NUCLEOTIDE SEQUENCE [LARGE SCALE GENOMIC DNA]</scope>
    <source>
        <strain evidence="6 7">Hma2</strain>
    </source>
</reference>
<evidence type="ECO:0000313" key="7">
    <source>
        <dbReference type="Proteomes" id="UP000033612"/>
    </source>
</evidence>
<feature type="transmembrane region" description="Helical" evidence="5">
    <location>
        <begin position="290"/>
        <end position="311"/>
    </location>
</feature>
<dbReference type="GO" id="GO:0008234">
    <property type="term" value="F:cysteine-type peptidase activity"/>
    <property type="evidence" value="ECO:0007669"/>
    <property type="project" value="UniProtKB-KW"/>
</dbReference>
<evidence type="ECO:0000256" key="3">
    <source>
        <dbReference type="ARBA" id="ARBA00022807"/>
    </source>
</evidence>
<proteinExistence type="predicted"/>
<name>A0A0F4L8S3_9LACO</name>
<feature type="active site" description="Proton donor/acceptor" evidence="4">
    <location>
        <position position="145"/>
    </location>
</feature>